<protein>
    <submittedName>
        <fullName evidence="1">Uncharacterized protein</fullName>
    </submittedName>
</protein>
<gene>
    <name evidence="1" type="ORF">SCV_051</name>
</gene>
<sequence>MGIPDANGVYEDTYGHSGRVILDDDTQPTSKAPMYSLDMVDYPTYSMSLLAVLSRDMASRILTFQSKNVANLGQMIVFYRRSSGHILRTVYDEYNALQDDDMNVLNVQHGNAVDAAMLRASMTSCSSAVREFYNTVKAYDGALVAVKRVSVNIPQSLDSVNEIVKHVTEGNHVMSTPSGYRVEDVESMSQWLQKHEHLKPRHFINNHHIFSSMGNCYTRYHSAFLAGELEGIMLLYAHRLIQSFKKTLKKSSGQLGSYLIMFIDCMPPAIKEMARLKRRTTNEKKNEKMSILTTDVDVKTNALYAATEYLLMRVLPPALMTTVLLDVMRIPLVNCLGVKSLYLSLSLASEAEDDIVRFMGGLVGLETPVKHFNFFEKKHFVWHDTQNPSVKNVVTWGSVFNIIKKHTIHERLEIDANIFSHDSDVLAKWNLMASHHYQMCHLMKISPVSETKFRFCKFFRSRSLPAAVKSYSKSPSSTIVYDLTESPVLLTPESTLMVMLTNGSDYNGPLGICNGAHIRNEANMFEKLTCVCLLGWQTYFDNVSISKKRGDATEQDVDNMGIISRSNLSTKPCSSCNKYLVMPFWTTKFFFVSQVSDFANSKRHLIHPSPHDIYDMHTSQAANAAANIMTELTMGVFNQRVYGNISTSMKKIETMFGDGVPPRKRKSDTETISRSLSSAVASSKHNFFNNHTQGGIPTHSITLHDNKMAIFGNAFLSPETSNAVDTVEISICSDIIDEIFGVTQSPPVAAVLSVLENDGEKISGDGGVGWLNSAMDAFSSSTADEKKKYDTEFKQISTSRPVNGSPPKKKNMTDLYERVHMSSEDERVPWTVLVEEFAKCMSVNNINSSDESVMTTLTGILNNRGVVKGLDDVMITKEPYCTKTMNLLIIIYMNMCGLQDPVVSTVNQFAPLLHVEHCAYLSRKKELDSDIKNNTDRDNFMSATLEFTLLSYLSQIKANSHIKQRQHHNLNELIIKLQGMVKRTETSVDHCVRLIEEVQPCLKESIWMPGQGFMPVLGLTNTKPWTPLGLWPSFVSYLNSHEKENVQTL</sequence>
<name>A0A1Q3DLB9_9VIRU</name>
<accession>A0A1Q3DLB9</accession>
<reference evidence="1" key="1">
    <citation type="submission" date="2017-01" db="EMBL/GenBank/DDBJ databases">
        <title>Draft genome sequence of uncultured bacilliform virus purified from snow crab.</title>
        <authorList>
            <person name="Takano T."/>
        </authorList>
    </citation>
    <scope>NUCLEOTIDE SEQUENCE</scope>
    <source>
        <strain evidence="1">Isolate_1</strain>
    </source>
</reference>
<comment type="caution">
    <text evidence="1">The sequence shown here is derived from an EMBL/GenBank/DDBJ whole genome shotgun (WGS) entry which is preliminary data.</text>
</comment>
<organism evidence="1">
    <name type="scientific">Chionoecetes opilio bacilliform virus</name>
    <dbReference type="NCBI Taxonomy" id="1825681"/>
    <lineage>
        <taxon>Viruses</taxon>
        <taxon>Viruses incertae sedis</taxon>
        <taxon>Naldaviricetes</taxon>
        <taxon>Nimaviridae</taxon>
    </lineage>
</organism>
<dbReference type="EMBL" id="BDLS01000002">
    <property type="protein sequence ID" value="GAV93175.1"/>
    <property type="molecule type" value="Genomic_DNA"/>
</dbReference>
<proteinExistence type="predicted"/>
<evidence type="ECO:0000313" key="1">
    <source>
        <dbReference type="EMBL" id="GAV93175.1"/>
    </source>
</evidence>